<dbReference type="InterPro" id="IPR051542">
    <property type="entry name" value="Hydrogenase_cytochrome"/>
</dbReference>
<keyword evidence="2" id="KW-1003">Cell membrane</keyword>
<evidence type="ECO:0000259" key="7">
    <source>
        <dbReference type="Pfam" id="PF01292"/>
    </source>
</evidence>
<evidence type="ECO:0000256" key="6">
    <source>
        <dbReference type="SAM" id="Phobius"/>
    </source>
</evidence>
<name>A0ABV4I9R3_9BURK</name>
<dbReference type="PANTHER" id="PTHR30485:SF2">
    <property type="entry name" value="BLL0597 PROTEIN"/>
    <property type="match status" value="1"/>
</dbReference>
<evidence type="ECO:0000256" key="3">
    <source>
        <dbReference type="ARBA" id="ARBA00022692"/>
    </source>
</evidence>
<gene>
    <name evidence="8" type="ORF">ACBP88_03875</name>
</gene>
<protein>
    <submittedName>
        <fullName evidence="8">Cytochrome b/b6 domain-containing protein</fullName>
    </submittedName>
</protein>
<dbReference type="EMBL" id="JBGJLR010000003">
    <property type="protein sequence ID" value="MEZ2738604.1"/>
    <property type="molecule type" value="Genomic_DNA"/>
</dbReference>
<dbReference type="Gene3D" id="1.20.950.20">
    <property type="entry name" value="Transmembrane di-heme cytochromes, Chain C"/>
    <property type="match status" value="1"/>
</dbReference>
<dbReference type="RefSeq" id="WP_370891067.1">
    <property type="nucleotide sequence ID" value="NZ_JBGJLR010000003.1"/>
</dbReference>
<keyword evidence="5 6" id="KW-0472">Membrane</keyword>
<feature type="domain" description="Cytochrome b561 bacterial/Ni-hydrogenase" evidence="7">
    <location>
        <begin position="12"/>
        <end position="185"/>
    </location>
</feature>
<evidence type="ECO:0000256" key="4">
    <source>
        <dbReference type="ARBA" id="ARBA00022989"/>
    </source>
</evidence>
<dbReference type="SUPFAM" id="SSF81342">
    <property type="entry name" value="Transmembrane di-heme cytochromes"/>
    <property type="match status" value="1"/>
</dbReference>
<feature type="transmembrane region" description="Helical" evidence="6">
    <location>
        <begin position="18"/>
        <end position="38"/>
    </location>
</feature>
<evidence type="ECO:0000313" key="8">
    <source>
        <dbReference type="EMBL" id="MEZ2738604.1"/>
    </source>
</evidence>
<feature type="transmembrane region" description="Helical" evidence="6">
    <location>
        <begin position="200"/>
        <end position="222"/>
    </location>
</feature>
<dbReference type="InterPro" id="IPR016174">
    <property type="entry name" value="Di-haem_cyt_TM"/>
</dbReference>
<dbReference type="Proteomes" id="UP001567350">
    <property type="component" value="Unassembled WGS sequence"/>
</dbReference>
<evidence type="ECO:0000256" key="2">
    <source>
        <dbReference type="ARBA" id="ARBA00022475"/>
    </source>
</evidence>
<evidence type="ECO:0000256" key="5">
    <source>
        <dbReference type="ARBA" id="ARBA00023136"/>
    </source>
</evidence>
<sequence length="228" mass="24896">MSTTHTPRLRIWDLPTRLFHWLLAVSIIALVVTAKVGGNAMEWHLRLGHVVLALLLFRVVWGFTGGYWSRFSTFIPSPARLVRYLQGQGTAADKAGHNPLGALSVIAMLLILAGQVGTGLVSDDEIAFAGSLVRFVSGDTIAWATSWHKSWGQWLVYAMVGLHIAAIVGYSVFRREKLVPAMLHGDKPGLPQDLPASRDGWGAVLPAAFFAAACAVMAYWVWTRATSF</sequence>
<comment type="caution">
    <text evidence="8">The sequence shown here is derived from an EMBL/GenBank/DDBJ whole genome shotgun (WGS) entry which is preliminary data.</text>
</comment>
<keyword evidence="3 6" id="KW-0812">Transmembrane</keyword>
<evidence type="ECO:0000256" key="1">
    <source>
        <dbReference type="ARBA" id="ARBA00004651"/>
    </source>
</evidence>
<keyword evidence="9" id="KW-1185">Reference proteome</keyword>
<proteinExistence type="predicted"/>
<feature type="transmembrane region" description="Helical" evidence="6">
    <location>
        <begin position="154"/>
        <end position="173"/>
    </location>
</feature>
<reference evidence="8 9" key="1">
    <citation type="submission" date="2024-08" db="EMBL/GenBank/DDBJ databases">
        <authorList>
            <person name="Feng Z."/>
            <person name="Ronholm J."/>
        </authorList>
    </citation>
    <scope>NUCLEOTIDE SEQUENCE [LARGE SCALE GENOMIC DNA]</scope>
    <source>
        <strain evidence="8 9">4-AB0-8</strain>
    </source>
</reference>
<feature type="transmembrane region" description="Helical" evidence="6">
    <location>
        <begin position="50"/>
        <end position="68"/>
    </location>
</feature>
<dbReference type="InterPro" id="IPR011577">
    <property type="entry name" value="Cyt_b561_bac/Ni-Hgenase"/>
</dbReference>
<dbReference type="Pfam" id="PF01292">
    <property type="entry name" value="Ni_hydr_CYTB"/>
    <property type="match status" value="1"/>
</dbReference>
<evidence type="ECO:0000313" key="9">
    <source>
        <dbReference type="Proteomes" id="UP001567350"/>
    </source>
</evidence>
<accession>A0ABV4I9R3</accession>
<feature type="transmembrane region" description="Helical" evidence="6">
    <location>
        <begin position="100"/>
        <end position="121"/>
    </location>
</feature>
<organism evidence="8 9">
    <name type="scientific">Comamonas jiangduensis</name>
    <dbReference type="NCBI Taxonomy" id="1194168"/>
    <lineage>
        <taxon>Bacteria</taxon>
        <taxon>Pseudomonadati</taxon>
        <taxon>Pseudomonadota</taxon>
        <taxon>Betaproteobacteria</taxon>
        <taxon>Burkholderiales</taxon>
        <taxon>Comamonadaceae</taxon>
        <taxon>Comamonas</taxon>
    </lineage>
</organism>
<comment type="subcellular location">
    <subcellularLocation>
        <location evidence="1">Cell membrane</location>
        <topology evidence="1">Multi-pass membrane protein</topology>
    </subcellularLocation>
</comment>
<dbReference type="PANTHER" id="PTHR30485">
    <property type="entry name" value="NI/FE-HYDROGENASE 1 B-TYPE CYTOCHROME SUBUNIT"/>
    <property type="match status" value="1"/>
</dbReference>
<keyword evidence="4 6" id="KW-1133">Transmembrane helix</keyword>